<evidence type="ECO:0000256" key="4">
    <source>
        <dbReference type="ARBA" id="ARBA00022490"/>
    </source>
</evidence>
<evidence type="ECO:0000256" key="16">
    <source>
        <dbReference type="PROSITE-ProRule" id="PRU00209"/>
    </source>
</evidence>
<dbReference type="InterPro" id="IPR005121">
    <property type="entry name" value="Fdx_antiC-bd"/>
</dbReference>
<dbReference type="GO" id="GO:0004826">
    <property type="term" value="F:phenylalanine-tRNA ligase activity"/>
    <property type="evidence" value="ECO:0007669"/>
    <property type="project" value="UniProtKB-EC"/>
</dbReference>
<evidence type="ECO:0000259" key="19">
    <source>
        <dbReference type="PROSITE" id="PS51483"/>
    </source>
</evidence>
<keyword evidence="12 15" id="KW-0648">Protein biosynthesis</keyword>
<organism evidence="20 21">
    <name type="scientific">Candidatus Providencia siddallii</name>
    <dbReference type="NCBI Taxonomy" id="1715285"/>
    <lineage>
        <taxon>Bacteria</taxon>
        <taxon>Pseudomonadati</taxon>
        <taxon>Pseudomonadota</taxon>
        <taxon>Gammaproteobacteria</taxon>
        <taxon>Enterobacterales</taxon>
        <taxon>Morganellaceae</taxon>
        <taxon>Providencia</taxon>
    </lineage>
</organism>
<dbReference type="NCBIfam" id="TIGR00472">
    <property type="entry name" value="pheT_bact"/>
    <property type="match status" value="1"/>
</dbReference>
<feature type="domain" description="B5" evidence="19">
    <location>
        <begin position="401"/>
        <end position="476"/>
    </location>
</feature>
<feature type="domain" description="TRNA-binding" evidence="17">
    <location>
        <begin position="39"/>
        <end position="148"/>
    </location>
</feature>
<evidence type="ECO:0000256" key="15">
    <source>
        <dbReference type="HAMAP-Rule" id="MF_00283"/>
    </source>
</evidence>
<comment type="caution">
    <text evidence="15">Lacks conserved residue(s) required for the propagation of feature annotation.</text>
</comment>
<evidence type="ECO:0000256" key="10">
    <source>
        <dbReference type="ARBA" id="ARBA00022842"/>
    </source>
</evidence>
<dbReference type="SMART" id="SM00874">
    <property type="entry name" value="B5"/>
    <property type="match status" value="1"/>
</dbReference>
<keyword evidence="8 15" id="KW-0547">Nucleotide-binding</keyword>
<dbReference type="InterPro" id="IPR020825">
    <property type="entry name" value="Phe-tRNA_synthase-like_B3/B4"/>
</dbReference>
<dbReference type="InterPro" id="IPR005146">
    <property type="entry name" value="B3/B4_tRNA-bd"/>
</dbReference>
<keyword evidence="21" id="KW-1185">Reference proteome</keyword>
<comment type="cofactor">
    <cofactor evidence="15">
        <name>Mg(2+)</name>
        <dbReference type="ChEBI" id="CHEBI:18420"/>
    </cofactor>
    <text evidence="15">Binds 2 magnesium ions per tetramer.</text>
</comment>
<dbReference type="EC" id="6.1.1.20" evidence="15"/>
<dbReference type="PROSITE" id="PS51447">
    <property type="entry name" value="FDX_ACB"/>
    <property type="match status" value="1"/>
</dbReference>
<dbReference type="CDD" id="cd02796">
    <property type="entry name" value="tRNA_bind_bactPheRS"/>
    <property type="match status" value="1"/>
</dbReference>
<keyword evidence="13 15" id="KW-0030">Aminoacyl-tRNA synthetase</keyword>
<dbReference type="SUPFAM" id="SSF55681">
    <property type="entry name" value="Class II aaRS and biotin synthetases"/>
    <property type="match status" value="1"/>
</dbReference>
<keyword evidence="9 15" id="KW-0067">ATP-binding</keyword>
<evidence type="ECO:0000256" key="13">
    <source>
        <dbReference type="ARBA" id="ARBA00023146"/>
    </source>
</evidence>
<keyword evidence="7 15" id="KW-0479">Metal-binding</keyword>
<dbReference type="SUPFAM" id="SSF56037">
    <property type="entry name" value="PheT/TilS domain"/>
    <property type="match status" value="1"/>
</dbReference>
<dbReference type="InterPro" id="IPR009061">
    <property type="entry name" value="DNA-bd_dom_put_sf"/>
</dbReference>
<dbReference type="Gene3D" id="3.30.56.10">
    <property type="match status" value="2"/>
</dbReference>
<dbReference type="CDD" id="cd00769">
    <property type="entry name" value="PheRS_beta_core"/>
    <property type="match status" value="1"/>
</dbReference>
<keyword evidence="4 15" id="KW-0963">Cytoplasm</keyword>
<comment type="similarity">
    <text evidence="2 15">Belongs to the phenylalanyl-tRNA synthetase beta subunit family. Type 1 subfamily.</text>
</comment>
<dbReference type="InterPro" id="IPR045864">
    <property type="entry name" value="aa-tRNA-synth_II/BPL/LPL"/>
</dbReference>
<dbReference type="PROSITE" id="PS50886">
    <property type="entry name" value="TRBD"/>
    <property type="match status" value="1"/>
</dbReference>
<dbReference type="Gene3D" id="3.30.70.380">
    <property type="entry name" value="Ferrodoxin-fold anticodon-binding domain"/>
    <property type="match status" value="1"/>
</dbReference>
<dbReference type="Pfam" id="PF17759">
    <property type="entry name" value="tRNA_synthFbeta"/>
    <property type="match status" value="1"/>
</dbReference>
<dbReference type="Gene3D" id="3.30.930.10">
    <property type="entry name" value="Bira Bifunctional Protein, Domain 2"/>
    <property type="match status" value="1"/>
</dbReference>
<dbReference type="Gene3D" id="2.40.50.140">
    <property type="entry name" value="Nucleic acid-binding proteins"/>
    <property type="match status" value="1"/>
</dbReference>
<evidence type="ECO:0000256" key="8">
    <source>
        <dbReference type="ARBA" id="ARBA00022741"/>
    </source>
</evidence>
<evidence type="ECO:0000256" key="1">
    <source>
        <dbReference type="ARBA" id="ARBA00004496"/>
    </source>
</evidence>
<dbReference type="InterPro" id="IPR012340">
    <property type="entry name" value="NA-bd_OB-fold"/>
</dbReference>
<dbReference type="InterPro" id="IPR045060">
    <property type="entry name" value="Phe-tRNA-ligase_IIc_bsu"/>
</dbReference>
<dbReference type="RefSeq" id="WP_341764926.1">
    <property type="nucleotide sequence ID" value="NZ_OZ034688.1"/>
</dbReference>
<evidence type="ECO:0000259" key="17">
    <source>
        <dbReference type="PROSITE" id="PS50886"/>
    </source>
</evidence>
<feature type="domain" description="FDX-ACB" evidence="18">
    <location>
        <begin position="700"/>
        <end position="793"/>
    </location>
</feature>
<evidence type="ECO:0000256" key="6">
    <source>
        <dbReference type="ARBA" id="ARBA00022598"/>
    </source>
</evidence>
<dbReference type="InterPro" id="IPR004532">
    <property type="entry name" value="Phe-tRNA-ligase_IIc_bsu_bact"/>
</dbReference>
<keyword evidence="10 15" id="KW-0460">Magnesium</keyword>
<dbReference type="Gene3D" id="3.50.40.10">
    <property type="entry name" value="Phenylalanyl-trna Synthetase, Chain B, domain 3"/>
    <property type="match status" value="1"/>
</dbReference>
<keyword evidence="11 16" id="KW-0694">RNA-binding</keyword>
<proteinExistence type="inferred from homology"/>
<evidence type="ECO:0000259" key="18">
    <source>
        <dbReference type="PROSITE" id="PS51447"/>
    </source>
</evidence>
<evidence type="ECO:0000256" key="11">
    <source>
        <dbReference type="ARBA" id="ARBA00022884"/>
    </source>
</evidence>
<reference evidence="20" key="1">
    <citation type="submission" date="2024-04" db="EMBL/GenBank/DDBJ databases">
        <authorList>
            <person name="Manzano-Marin A."/>
            <person name="Manzano-Marin A."/>
            <person name="Alejandro Manzano Marin A."/>
        </authorList>
    </citation>
    <scope>NUCLEOTIDE SEQUENCE [LARGE SCALE GENOMIC DNA]</scope>
    <source>
        <strain evidence="20">TABTEA</strain>
    </source>
</reference>
<dbReference type="Pfam" id="PF03483">
    <property type="entry name" value="B3_4"/>
    <property type="match status" value="1"/>
</dbReference>
<dbReference type="Pfam" id="PF03484">
    <property type="entry name" value="B5"/>
    <property type="match status" value="1"/>
</dbReference>
<dbReference type="HAMAP" id="MF_00283">
    <property type="entry name" value="Phe_tRNA_synth_beta1"/>
    <property type="match status" value="1"/>
</dbReference>
<evidence type="ECO:0000256" key="2">
    <source>
        <dbReference type="ARBA" id="ARBA00008653"/>
    </source>
</evidence>
<evidence type="ECO:0000313" key="20">
    <source>
        <dbReference type="EMBL" id="CAL1329468.1"/>
    </source>
</evidence>
<evidence type="ECO:0000256" key="7">
    <source>
        <dbReference type="ARBA" id="ARBA00022723"/>
    </source>
</evidence>
<dbReference type="InterPro" id="IPR036690">
    <property type="entry name" value="Fdx_antiC-bd_sf"/>
</dbReference>
<evidence type="ECO:0000313" key="21">
    <source>
        <dbReference type="Proteomes" id="UP001497533"/>
    </source>
</evidence>
<protein>
    <recommendedName>
        <fullName evidence="15">Phenylalanine--tRNA ligase beta subunit</fullName>
        <ecNumber evidence="15">6.1.1.20</ecNumber>
    </recommendedName>
    <alternativeName>
        <fullName evidence="15">Phenylalanyl-tRNA synthetase beta subunit</fullName>
        <shortName evidence="15">PheRS</shortName>
    </alternativeName>
</protein>
<dbReference type="InterPro" id="IPR041616">
    <property type="entry name" value="PheRS_beta_core"/>
</dbReference>
<name>A0ABP1CE79_9GAMM</name>
<comment type="subcellular location">
    <subcellularLocation>
        <location evidence="1 15">Cytoplasm</location>
    </subcellularLocation>
</comment>
<dbReference type="SUPFAM" id="SSF54991">
    <property type="entry name" value="Anticodon-binding domain of PheRS"/>
    <property type="match status" value="1"/>
</dbReference>
<dbReference type="SMART" id="SM00896">
    <property type="entry name" value="FDX-ACB"/>
    <property type="match status" value="1"/>
</dbReference>
<dbReference type="InterPro" id="IPR002547">
    <property type="entry name" value="tRNA-bd_dom"/>
</dbReference>
<dbReference type="EMBL" id="OZ034688">
    <property type="protein sequence ID" value="CAL1329468.1"/>
    <property type="molecule type" value="Genomic_DNA"/>
</dbReference>
<dbReference type="PANTHER" id="PTHR10947:SF0">
    <property type="entry name" value="PHENYLALANINE--TRNA LIGASE BETA SUBUNIT"/>
    <property type="match status" value="1"/>
</dbReference>
<keyword evidence="6 15" id="KW-0436">Ligase</keyword>
<evidence type="ECO:0000256" key="5">
    <source>
        <dbReference type="ARBA" id="ARBA00022555"/>
    </source>
</evidence>
<sequence>MKFSELWLREWLNTTINSKELFNKITMSGLEVNKFEPVAKKFNGVIIGEIIECIQDKKINNLFITKINIGKKNLLNVICYSQNCKIGLKVAVATINSVLSKHFKLKKTKIHKNFSEGFICSYFDLGIHEYKKEIIEFEKDAKIGDDVYNYLKLNDNTVEITIPQNRPDCLSIFGIARELSITNKIKLNKISIDTIIPKLKNTLFINVNAPNACPKILYRIIKNINIFAKTPIYIKEKLRRCGIDLKNTIFNITNYVLLELGQPIQIYDLNKINGTINVRMANNNEIFISSNNIKKKLKINTLVISDDSKILGIAGISYSPLSEIDKKTKNIILECAFFNPNFIKGRSHYYKLQNDISSRFERGIDYKIQNKAIEYTTKLILEICGGDISELINITNKTYLPKKINIKLTRNKLDRIIGYFIDDDIVTNILIQLGCEFFLSKNIWNVFIPTWRFDIQIEENLIEEIARIYGYNNIPKKPLLTNLTIKNKKIKFSLNRIKLLLVDRGFQEAITYSFVNPKIQNLLHPQQKSFILTNPISDEMSAMRLSLWTGLLNSVIYNQNRQQNKIKLFETGICFLHDLKSKYKIKQKLMLAGVIAGNKFEEHWSLNKQSVDFFDLKGDIETIFELTNKLNSITFKKEKHSALHPGKSASIFFKNKKIGYIGNIHPILEENLNLSKNTIIFEIRVDILTEYINNEIKEVSNYPSNRRDISIIVPEDIATADILKECKNILKNNITNINLFDVYKGEKVKKGCKSIGISFIFQNYKRTMEDKEIITMINLCLSILKKQFNAYLRN</sequence>
<feature type="binding site" evidence="15">
    <location>
        <position position="454"/>
    </location>
    <ligand>
        <name>Mg(2+)</name>
        <dbReference type="ChEBI" id="CHEBI:18420"/>
        <note>shared with alpha subunit</note>
    </ligand>
</feature>
<dbReference type="InterPro" id="IPR005147">
    <property type="entry name" value="tRNA_synthase_B5-dom"/>
</dbReference>
<dbReference type="SMART" id="SM00873">
    <property type="entry name" value="B3_4"/>
    <property type="match status" value="1"/>
</dbReference>
<evidence type="ECO:0000256" key="14">
    <source>
        <dbReference type="ARBA" id="ARBA00049255"/>
    </source>
</evidence>
<evidence type="ECO:0000256" key="9">
    <source>
        <dbReference type="ARBA" id="ARBA00022840"/>
    </source>
</evidence>
<dbReference type="Pfam" id="PF03147">
    <property type="entry name" value="FDX-ACB"/>
    <property type="match status" value="1"/>
</dbReference>
<comment type="catalytic activity">
    <reaction evidence="14 15">
        <text>tRNA(Phe) + L-phenylalanine + ATP = L-phenylalanyl-tRNA(Phe) + AMP + diphosphate + H(+)</text>
        <dbReference type="Rhea" id="RHEA:19413"/>
        <dbReference type="Rhea" id="RHEA-COMP:9668"/>
        <dbReference type="Rhea" id="RHEA-COMP:9699"/>
        <dbReference type="ChEBI" id="CHEBI:15378"/>
        <dbReference type="ChEBI" id="CHEBI:30616"/>
        <dbReference type="ChEBI" id="CHEBI:33019"/>
        <dbReference type="ChEBI" id="CHEBI:58095"/>
        <dbReference type="ChEBI" id="CHEBI:78442"/>
        <dbReference type="ChEBI" id="CHEBI:78531"/>
        <dbReference type="ChEBI" id="CHEBI:456215"/>
        <dbReference type="EC" id="6.1.1.20"/>
    </reaction>
</comment>
<dbReference type="InterPro" id="IPR033714">
    <property type="entry name" value="tRNA_bind_bactPheRS"/>
</dbReference>
<feature type="binding site" evidence="15">
    <location>
        <position position="464"/>
    </location>
    <ligand>
        <name>Mg(2+)</name>
        <dbReference type="ChEBI" id="CHEBI:18420"/>
        <note>shared with alpha subunit</note>
    </ligand>
</feature>
<accession>A0ABP1CE79</accession>
<evidence type="ECO:0000256" key="12">
    <source>
        <dbReference type="ARBA" id="ARBA00022917"/>
    </source>
</evidence>
<gene>
    <name evidence="15 20" type="primary">pheT</name>
    <name evidence="20" type="ORF">PRHACTZTBTEA_559</name>
</gene>
<dbReference type="Pfam" id="PF01588">
    <property type="entry name" value="tRNA_bind"/>
    <property type="match status" value="1"/>
</dbReference>
<dbReference type="SUPFAM" id="SSF50249">
    <property type="entry name" value="Nucleic acid-binding proteins"/>
    <property type="match status" value="1"/>
</dbReference>
<comment type="subunit">
    <text evidence="3 15">Tetramer of two alpha and two beta subunits.</text>
</comment>
<dbReference type="PROSITE" id="PS51483">
    <property type="entry name" value="B5"/>
    <property type="match status" value="1"/>
</dbReference>
<dbReference type="PANTHER" id="PTHR10947">
    <property type="entry name" value="PHENYLALANYL-TRNA SYNTHETASE BETA CHAIN AND LEUCINE-RICH REPEAT-CONTAINING PROTEIN 47"/>
    <property type="match status" value="1"/>
</dbReference>
<evidence type="ECO:0000256" key="3">
    <source>
        <dbReference type="ARBA" id="ARBA00011209"/>
    </source>
</evidence>
<dbReference type="Proteomes" id="UP001497533">
    <property type="component" value="Chromosome"/>
</dbReference>
<keyword evidence="5 16" id="KW-0820">tRNA-binding</keyword>
<dbReference type="SUPFAM" id="SSF46955">
    <property type="entry name" value="Putative DNA-binding domain"/>
    <property type="match status" value="1"/>
</dbReference>
<feature type="binding site" evidence="15">
    <location>
        <position position="463"/>
    </location>
    <ligand>
        <name>Mg(2+)</name>
        <dbReference type="ChEBI" id="CHEBI:18420"/>
        <note>shared with alpha subunit</note>
    </ligand>
</feature>